<keyword evidence="3" id="KW-1185">Reference proteome</keyword>
<evidence type="ECO:0000313" key="2">
    <source>
        <dbReference type="EMBL" id="NUW33970.1"/>
    </source>
</evidence>
<feature type="compositionally biased region" description="Basic and acidic residues" evidence="1">
    <location>
        <begin position="926"/>
        <end position="940"/>
    </location>
</feature>
<feature type="region of interest" description="Disordered" evidence="1">
    <location>
        <begin position="639"/>
        <end position="663"/>
    </location>
</feature>
<accession>A0A7Y6IAN8</accession>
<name>A0A7Y6IAN8_9ACTN</name>
<feature type="compositionally biased region" description="Basic and acidic residues" evidence="1">
    <location>
        <begin position="588"/>
        <end position="612"/>
    </location>
</feature>
<dbReference type="RefSeq" id="WP_175591427.1">
    <property type="nucleotide sequence ID" value="NZ_JABWGN010000008.1"/>
</dbReference>
<dbReference type="Proteomes" id="UP000586042">
    <property type="component" value="Unassembled WGS sequence"/>
</dbReference>
<protein>
    <recommendedName>
        <fullName evidence="4">Methyl-accepting transducer domain-containing protein</fullName>
    </recommendedName>
</protein>
<evidence type="ECO:0008006" key="4">
    <source>
        <dbReference type="Google" id="ProtNLM"/>
    </source>
</evidence>
<feature type="compositionally biased region" description="Basic and acidic residues" evidence="1">
    <location>
        <begin position="989"/>
        <end position="1002"/>
    </location>
</feature>
<comment type="caution">
    <text evidence="2">The sequence shown here is derived from an EMBL/GenBank/DDBJ whole genome shotgun (WGS) entry which is preliminary data.</text>
</comment>
<evidence type="ECO:0000313" key="3">
    <source>
        <dbReference type="Proteomes" id="UP000586042"/>
    </source>
</evidence>
<feature type="compositionally biased region" description="Basic and acidic residues" evidence="1">
    <location>
        <begin position="531"/>
        <end position="557"/>
    </location>
</feature>
<feature type="region of interest" description="Disordered" evidence="1">
    <location>
        <begin position="922"/>
        <end position="944"/>
    </location>
</feature>
<organism evidence="2 3">
    <name type="scientific">Nonomuraea montanisoli</name>
    <dbReference type="NCBI Taxonomy" id="2741721"/>
    <lineage>
        <taxon>Bacteria</taxon>
        <taxon>Bacillati</taxon>
        <taxon>Actinomycetota</taxon>
        <taxon>Actinomycetes</taxon>
        <taxon>Streptosporangiales</taxon>
        <taxon>Streptosporangiaceae</taxon>
        <taxon>Nonomuraea</taxon>
    </lineage>
</organism>
<gene>
    <name evidence="2" type="ORF">HTZ77_21405</name>
</gene>
<feature type="compositionally biased region" description="Low complexity" evidence="1">
    <location>
        <begin position="971"/>
        <end position="988"/>
    </location>
</feature>
<feature type="region of interest" description="Disordered" evidence="1">
    <location>
        <begin position="971"/>
        <end position="1002"/>
    </location>
</feature>
<feature type="compositionally biased region" description="Low complexity" evidence="1">
    <location>
        <begin position="573"/>
        <end position="587"/>
    </location>
</feature>
<dbReference type="EMBL" id="JABWGN010000008">
    <property type="protein sequence ID" value="NUW33970.1"/>
    <property type="molecule type" value="Genomic_DNA"/>
</dbReference>
<sequence>MLTEASSPRRTRRSLSGRLRAGAAALTSATLLFSGAQLLPLPVHSAAAAAYDLRFADGDLGHAADVRAAQCLLTVMQRRGGQDLKSVARAGLAGDDATLLREAARDYWSDPATPLHTAYDKDQDRASAKLDELNDRHTVWEESLKVNPPKGYTEAGFQWIDQKTNPFTKVGLVGWVASRFWENEDDLYEDLTPRAAKESVDAVDAIAAERYPENGDDQEGFRAWENMTSGHPMYADDARAFLARGGFPAEAPDPGSMEFRVDVENLKARYASCTTDNPPDPRGVLTAEFAAASAEWRQEVDGQRAQRDTILAEEAQTSADLQIAAQALGEALGQSIIAVRLIDWQAYWLKQTPGGLDYPDQAQFTRVKNDIVKAQAMALGRVYVAGRAAQSAQRHAAAAVAAQQAAYAVADAAGLPRGRGLLYGRQAVQVARASAAAAQAVAKATETASNATTASAADSKTLMALAETQAHASQAEFRRIAAQEAAAQAKAAADGAAAQAALAAENARKAKDAQARAEAAEQTAKAAAADAKAKREIAETERDNARRQKDIAARERQNAATAEQRAQSERQTAADALRAAQGAGSTAADRREAAEDAERRAAAARRTAVEAENTRDVLQAKAGASEAYAAAAEGTEAAGEARTAATQARGEADRATTAATNARAAADQATAAAVAAREAATKAEASASRARAASDGAQRDVAITNAQVKKAHAAAADAIAASWAAAMNVVEAREYAKTAVAKAIQAKADAVAARKEADAAHAGAVRTAGFAYATAQAAMAARDSAIQVIKPANDAIELGSPFKETDASAGLAVLTAQASKSLAAQQAAVAQAKAAQAKKAAAEAAALAEKADADAKAAAVAAAQAADSAARAVVSLAMAQAAAAEAAAAAKAAVKAEADTVEYDRQATADAAAADAAATTAEGYADEARDSADEAERDAASARAAATAAENAAAAARDVASKAEADATAAETAAANARKSAEEAQAAAERTEAQAREKTRETHRIATWEGGFALTETSTDLTVDSWSGSCSTGWGGDGTCDMDIPLHIHGKVYYNVAICTMTSETTADCVRTNLVVKNVDLIEHRTLHMDVRKVIQESFNALVHAVLGDFIDCADGKASGCAWVAGEILGAAVITKIANSVVGFRNAVRTGVGAEEAVAALEAETGLERGTVLGLEGQAVAELEALEGAKVSLSSVRAELMEVLRRRTLGLDQATGGFRRAEMETALRIESNRGVQLRRSTGTSEDWFDQYGRSYDAVGNFAAQYFEKQWPALQDQIRSHLTKARFVPVDVSQFTAAQIAEVKAFIEPLGPNVFIVGG</sequence>
<reference evidence="2 3" key="1">
    <citation type="submission" date="2020-06" db="EMBL/GenBank/DDBJ databases">
        <title>Nonomuraea sp. SMC257, a novel actinomycete isolated from soil.</title>
        <authorList>
            <person name="Chanama M."/>
        </authorList>
    </citation>
    <scope>NUCLEOTIDE SEQUENCE [LARGE SCALE GENOMIC DNA]</scope>
    <source>
        <strain evidence="2 3">SMC257</strain>
    </source>
</reference>
<feature type="compositionally biased region" description="Polar residues" evidence="1">
    <location>
        <begin position="558"/>
        <end position="571"/>
    </location>
</feature>
<evidence type="ECO:0000256" key="1">
    <source>
        <dbReference type="SAM" id="MobiDB-lite"/>
    </source>
</evidence>
<feature type="region of interest" description="Disordered" evidence="1">
    <location>
        <begin position="526"/>
        <end position="612"/>
    </location>
</feature>
<proteinExistence type="predicted"/>
<dbReference type="CDD" id="cd20726">
    <property type="entry name" value="CDI_toxin_BpE479_tRNase-like"/>
    <property type="match status" value="1"/>
</dbReference>